<feature type="domain" description="SnoaL-like" evidence="1">
    <location>
        <begin position="3"/>
        <end position="129"/>
    </location>
</feature>
<gene>
    <name evidence="2" type="ORF">OHU27_13415</name>
</gene>
<proteinExistence type="predicted"/>
<dbReference type="EMBL" id="CP108125">
    <property type="protein sequence ID" value="WTO83370.1"/>
    <property type="molecule type" value="Genomic_DNA"/>
</dbReference>
<accession>A0ABZ1IXF6</accession>
<dbReference type="Gene3D" id="3.10.450.50">
    <property type="match status" value="1"/>
</dbReference>
<protein>
    <submittedName>
        <fullName evidence="2">Nuclear transport factor 2 family protein</fullName>
    </submittedName>
</protein>
<dbReference type="InterPro" id="IPR032710">
    <property type="entry name" value="NTF2-like_dom_sf"/>
</dbReference>
<dbReference type="CDD" id="cd00531">
    <property type="entry name" value="NTF2_like"/>
    <property type="match status" value="1"/>
</dbReference>
<organism evidence="2 3">
    <name type="scientific">Streptomyces nigra</name>
    <dbReference type="NCBI Taxonomy" id="1827580"/>
    <lineage>
        <taxon>Bacteria</taxon>
        <taxon>Bacillati</taxon>
        <taxon>Actinomycetota</taxon>
        <taxon>Actinomycetes</taxon>
        <taxon>Kitasatosporales</taxon>
        <taxon>Streptomycetaceae</taxon>
        <taxon>Streptomyces</taxon>
    </lineage>
</organism>
<evidence type="ECO:0000313" key="3">
    <source>
        <dbReference type="Proteomes" id="UP001622690"/>
    </source>
</evidence>
<dbReference type="Proteomes" id="UP001622690">
    <property type="component" value="Chromosome"/>
</dbReference>
<reference evidence="2 3" key="1">
    <citation type="submission" date="2022-10" db="EMBL/GenBank/DDBJ databases">
        <title>The complete genomes of actinobacterial strains from the NBC collection.</title>
        <authorList>
            <person name="Joergensen T.S."/>
            <person name="Alvarez Arevalo M."/>
            <person name="Sterndorff E.B."/>
            <person name="Faurdal D."/>
            <person name="Vuksanovic O."/>
            <person name="Mourched A.-S."/>
            <person name="Charusanti P."/>
            <person name="Shaw S."/>
            <person name="Blin K."/>
            <person name="Weber T."/>
        </authorList>
    </citation>
    <scope>NUCLEOTIDE SEQUENCE [LARGE SCALE GENOMIC DNA]</scope>
    <source>
        <strain evidence="2 3">NBC_00206</strain>
    </source>
</reference>
<evidence type="ECO:0000313" key="2">
    <source>
        <dbReference type="EMBL" id="WTO83370.1"/>
    </source>
</evidence>
<dbReference type="SUPFAM" id="SSF54427">
    <property type="entry name" value="NTF2-like"/>
    <property type="match status" value="1"/>
</dbReference>
<name>A0ABZ1IXF6_9ACTN</name>
<keyword evidence="3" id="KW-1185">Reference proteome</keyword>
<evidence type="ECO:0000259" key="1">
    <source>
        <dbReference type="Pfam" id="PF13577"/>
    </source>
</evidence>
<dbReference type="Pfam" id="PF13577">
    <property type="entry name" value="SnoaL_4"/>
    <property type="match status" value="1"/>
</dbReference>
<sequence>MNSVTAKAEIGGLLDRYLLGLDDEKLDDDWARALFTDDARVEFPMARHEGVGGLADWHRRALDAFARTQHLNSPAVVDLTGDERAVLRANLVSTHVHHPDTPGDPLFVSGTLVRGAARRTGAGWRLTELSFQLVWSTGSPPRPAGAR</sequence>
<dbReference type="InterPro" id="IPR037401">
    <property type="entry name" value="SnoaL-like"/>
</dbReference>
<dbReference type="RefSeq" id="WP_210982610.1">
    <property type="nucleotide sequence ID" value="NZ_CP108125.1"/>
</dbReference>